<proteinExistence type="predicted"/>
<comment type="caution">
    <text evidence="1">The sequence shown here is derived from an EMBL/GenBank/DDBJ whole genome shotgun (WGS) entry which is preliminary data.</text>
</comment>
<protein>
    <submittedName>
        <fullName evidence="1">14691_t:CDS:1</fullName>
    </submittedName>
</protein>
<accession>A0A9W4X2F9</accession>
<gene>
    <name evidence="1" type="ORF">FWILDA_LOCUS17930</name>
</gene>
<dbReference type="AlphaFoldDB" id="A0A9W4X2F9"/>
<organism evidence="1 2">
    <name type="scientific">Funneliformis geosporum</name>
    <dbReference type="NCBI Taxonomy" id="1117311"/>
    <lineage>
        <taxon>Eukaryota</taxon>
        <taxon>Fungi</taxon>
        <taxon>Fungi incertae sedis</taxon>
        <taxon>Mucoromycota</taxon>
        <taxon>Glomeromycotina</taxon>
        <taxon>Glomeromycetes</taxon>
        <taxon>Glomerales</taxon>
        <taxon>Glomeraceae</taxon>
        <taxon>Funneliformis</taxon>
    </lineage>
</organism>
<reference evidence="1" key="1">
    <citation type="submission" date="2022-08" db="EMBL/GenBank/DDBJ databases">
        <authorList>
            <person name="Kallberg Y."/>
            <person name="Tangrot J."/>
            <person name="Rosling A."/>
        </authorList>
    </citation>
    <scope>NUCLEOTIDE SEQUENCE</scope>
    <source>
        <strain evidence="1">Wild A</strain>
    </source>
</reference>
<feature type="non-terminal residue" evidence="1">
    <location>
        <position position="48"/>
    </location>
</feature>
<dbReference type="EMBL" id="CAMKVN010015678">
    <property type="protein sequence ID" value="CAI2197144.1"/>
    <property type="molecule type" value="Genomic_DNA"/>
</dbReference>
<dbReference type="Proteomes" id="UP001153678">
    <property type="component" value="Unassembled WGS sequence"/>
</dbReference>
<keyword evidence="2" id="KW-1185">Reference proteome</keyword>
<sequence length="48" mass="5434">MKSERSNSIALQSPLTNKEDFFESDYRSITNHENQITALTNSQAESVT</sequence>
<evidence type="ECO:0000313" key="2">
    <source>
        <dbReference type="Proteomes" id="UP001153678"/>
    </source>
</evidence>
<dbReference type="OrthoDB" id="2315083at2759"/>
<evidence type="ECO:0000313" key="1">
    <source>
        <dbReference type="EMBL" id="CAI2197144.1"/>
    </source>
</evidence>
<name>A0A9W4X2F9_9GLOM</name>